<keyword evidence="2" id="KW-1185">Reference proteome</keyword>
<keyword evidence="1" id="KW-0812">Transmembrane</keyword>
<evidence type="ECO:0000256" key="1">
    <source>
        <dbReference type="SAM" id="Phobius"/>
    </source>
</evidence>
<evidence type="ECO:0000313" key="3">
    <source>
        <dbReference type="WBParaSite" id="SVE_1156400.1"/>
    </source>
</evidence>
<feature type="transmembrane region" description="Helical" evidence="1">
    <location>
        <begin position="6"/>
        <end position="24"/>
    </location>
</feature>
<sequence>MIHYHYAVVYVNVLIIAIISSIYATPSSRLIEIACAKNSFLPLCNNRRVNFRAHDAVMDSSNERYDGSFQRLSHHDDIDDPHAKIQGGPVVPIVIPPTIPKNRLHSLMHRVMKDIPLSESDKDELRVLLPLTHGPSSDAIPVNKLPPEVVATCAADCTAPHCTLECKCAHTFPVVNRKCNPPANAELANVCQQWYARCTMFKPLEY</sequence>
<name>A0A0K0FQ78_STRVS</name>
<organism evidence="2 3">
    <name type="scientific">Strongyloides venezuelensis</name>
    <name type="common">Threadworm</name>
    <dbReference type="NCBI Taxonomy" id="75913"/>
    <lineage>
        <taxon>Eukaryota</taxon>
        <taxon>Metazoa</taxon>
        <taxon>Ecdysozoa</taxon>
        <taxon>Nematoda</taxon>
        <taxon>Chromadorea</taxon>
        <taxon>Rhabditida</taxon>
        <taxon>Tylenchina</taxon>
        <taxon>Panagrolaimomorpha</taxon>
        <taxon>Strongyloidoidea</taxon>
        <taxon>Strongyloididae</taxon>
        <taxon>Strongyloides</taxon>
    </lineage>
</organism>
<dbReference type="PANTHER" id="PTHR35015:SF1">
    <property type="entry name" value="NOTCH LIGAND OSM-11"/>
    <property type="match status" value="1"/>
</dbReference>
<dbReference type="AlphaFoldDB" id="A0A0K0FQ78"/>
<keyword evidence="1" id="KW-1133">Transmembrane helix</keyword>
<proteinExistence type="predicted"/>
<reference evidence="3" key="2">
    <citation type="submission" date="2015-08" db="UniProtKB">
        <authorList>
            <consortium name="WormBaseParasite"/>
        </authorList>
    </citation>
    <scope>IDENTIFICATION</scope>
</reference>
<dbReference type="GO" id="GO:0045747">
    <property type="term" value="P:positive regulation of Notch signaling pathway"/>
    <property type="evidence" value="ECO:0007669"/>
    <property type="project" value="TreeGrafter"/>
</dbReference>
<dbReference type="WBParaSite" id="SVE_1156400.1">
    <property type="protein sequence ID" value="SVE_1156400.1"/>
    <property type="gene ID" value="SVE_1156400"/>
</dbReference>
<reference evidence="2" key="1">
    <citation type="submission" date="2014-07" db="EMBL/GenBank/DDBJ databases">
        <authorList>
            <person name="Martin A.A"/>
            <person name="De Silva N."/>
        </authorList>
    </citation>
    <scope>NUCLEOTIDE SEQUENCE</scope>
</reference>
<accession>A0A0K0FQ78</accession>
<evidence type="ECO:0000313" key="2">
    <source>
        <dbReference type="Proteomes" id="UP000035680"/>
    </source>
</evidence>
<protein>
    <submittedName>
        <fullName evidence="3">Kazal-like domain-containing protein</fullName>
    </submittedName>
</protein>
<dbReference type="GO" id="GO:0005112">
    <property type="term" value="F:Notch binding"/>
    <property type="evidence" value="ECO:0007669"/>
    <property type="project" value="TreeGrafter"/>
</dbReference>
<dbReference type="PANTHER" id="PTHR35015">
    <property type="entry name" value="PROTEIN CBR-OSM-7-RELATED"/>
    <property type="match status" value="1"/>
</dbReference>
<dbReference type="Proteomes" id="UP000035680">
    <property type="component" value="Unassembled WGS sequence"/>
</dbReference>
<dbReference type="InterPro" id="IPR053124">
    <property type="entry name" value="Notch_signaling_modulators"/>
</dbReference>
<dbReference type="GO" id="GO:0005615">
    <property type="term" value="C:extracellular space"/>
    <property type="evidence" value="ECO:0007669"/>
    <property type="project" value="TreeGrafter"/>
</dbReference>
<keyword evidence="1" id="KW-0472">Membrane</keyword>